<evidence type="ECO:0000313" key="1">
    <source>
        <dbReference type="EMBL" id="OQU85619.1"/>
    </source>
</evidence>
<reference evidence="2" key="2">
    <citation type="journal article" date="2018" name="Plant J.">
        <title>The Sorghum bicolor reference genome: improved assembly, gene annotations, a transcriptome atlas, and signatures of genome organization.</title>
        <authorList>
            <person name="McCormick R.F."/>
            <person name="Truong S.K."/>
            <person name="Sreedasyam A."/>
            <person name="Jenkins J."/>
            <person name="Shu S."/>
            <person name="Sims D."/>
            <person name="Kennedy M."/>
            <person name="Amirebrahimi M."/>
            <person name="Weers B.D."/>
            <person name="McKinley B."/>
            <person name="Mattison A."/>
            <person name="Morishige D.T."/>
            <person name="Grimwood J."/>
            <person name="Schmutz J."/>
            <person name="Mullet J.E."/>
        </authorList>
    </citation>
    <scope>NUCLEOTIDE SEQUENCE [LARGE SCALE GENOMIC DNA]</scope>
    <source>
        <strain evidence="2">cv. BTx623</strain>
    </source>
</reference>
<organism evidence="1 2">
    <name type="scientific">Sorghum bicolor</name>
    <name type="common">Sorghum</name>
    <name type="synonym">Sorghum vulgare</name>
    <dbReference type="NCBI Taxonomy" id="4558"/>
    <lineage>
        <taxon>Eukaryota</taxon>
        <taxon>Viridiplantae</taxon>
        <taxon>Streptophyta</taxon>
        <taxon>Embryophyta</taxon>
        <taxon>Tracheophyta</taxon>
        <taxon>Spermatophyta</taxon>
        <taxon>Magnoliopsida</taxon>
        <taxon>Liliopsida</taxon>
        <taxon>Poales</taxon>
        <taxon>Poaceae</taxon>
        <taxon>PACMAD clade</taxon>
        <taxon>Panicoideae</taxon>
        <taxon>Andropogonodae</taxon>
        <taxon>Andropogoneae</taxon>
        <taxon>Sorghinae</taxon>
        <taxon>Sorghum</taxon>
    </lineage>
</organism>
<dbReference type="Proteomes" id="UP000000768">
    <property type="component" value="Chromosome 4"/>
</dbReference>
<dbReference type="InParanoid" id="A0A1Z5RPZ8"/>
<dbReference type="EMBL" id="CM000763">
    <property type="protein sequence ID" value="OQU85619.1"/>
    <property type="molecule type" value="Genomic_DNA"/>
</dbReference>
<name>A0A1Z5RPZ8_SORBI</name>
<keyword evidence="2" id="KW-1185">Reference proteome</keyword>
<accession>A0A1Z5RPZ8</accession>
<dbReference type="Gramene" id="OQU85619">
    <property type="protein sequence ID" value="OQU85619"/>
    <property type="gene ID" value="SORBI_3004G279150"/>
</dbReference>
<protein>
    <submittedName>
        <fullName evidence="1">Uncharacterized protein</fullName>
    </submittedName>
</protein>
<reference evidence="1 2" key="1">
    <citation type="journal article" date="2009" name="Nature">
        <title>The Sorghum bicolor genome and the diversification of grasses.</title>
        <authorList>
            <person name="Paterson A.H."/>
            <person name="Bowers J.E."/>
            <person name="Bruggmann R."/>
            <person name="Dubchak I."/>
            <person name="Grimwood J."/>
            <person name="Gundlach H."/>
            <person name="Haberer G."/>
            <person name="Hellsten U."/>
            <person name="Mitros T."/>
            <person name="Poliakov A."/>
            <person name="Schmutz J."/>
            <person name="Spannagl M."/>
            <person name="Tang H."/>
            <person name="Wang X."/>
            <person name="Wicker T."/>
            <person name="Bharti A.K."/>
            <person name="Chapman J."/>
            <person name="Feltus F.A."/>
            <person name="Gowik U."/>
            <person name="Grigoriev I.V."/>
            <person name="Lyons E."/>
            <person name="Maher C.A."/>
            <person name="Martis M."/>
            <person name="Narechania A."/>
            <person name="Otillar R.P."/>
            <person name="Penning B.W."/>
            <person name="Salamov A.A."/>
            <person name="Wang Y."/>
            <person name="Zhang L."/>
            <person name="Carpita N.C."/>
            <person name="Freeling M."/>
            <person name="Gingle A.R."/>
            <person name="Hash C.T."/>
            <person name="Keller B."/>
            <person name="Klein P."/>
            <person name="Kresovich S."/>
            <person name="McCann M.C."/>
            <person name="Ming R."/>
            <person name="Peterson D.G."/>
            <person name="Mehboob-ur-Rahman"/>
            <person name="Ware D."/>
            <person name="Westhoff P."/>
            <person name="Mayer K.F."/>
            <person name="Messing J."/>
            <person name="Rokhsar D.S."/>
        </authorList>
    </citation>
    <scope>NUCLEOTIDE SEQUENCE [LARGE SCALE GENOMIC DNA]</scope>
    <source>
        <strain evidence="2">cv. BTx623</strain>
    </source>
</reference>
<dbReference type="AlphaFoldDB" id="A0A1Z5RPZ8"/>
<sequence length="132" mass="14459">MGMGRGERLGCELESGLGCRRKWERGARRGWSAGGEEARRVHGGFAVSQSRGEESEAKAALLRSRCVFSGAVAPVGSGDWRGYTICHCQRAATTAYSYEKKISSQGKRYGRLFSLLALETFWISFCAKVSLV</sequence>
<gene>
    <name evidence="1" type="ORF">SORBI_3004G279150</name>
</gene>
<proteinExistence type="predicted"/>
<evidence type="ECO:0000313" key="2">
    <source>
        <dbReference type="Proteomes" id="UP000000768"/>
    </source>
</evidence>